<protein>
    <recommendedName>
        <fullName evidence="3">L-fuconate dehydratase</fullName>
        <ecNumber evidence="3">4.2.1.68</ecNumber>
    </recommendedName>
</protein>
<dbReference type="InterPro" id="IPR036849">
    <property type="entry name" value="Enolase-like_C_sf"/>
</dbReference>
<dbReference type="InterPro" id="IPR046945">
    <property type="entry name" value="RHMD-like"/>
</dbReference>
<comment type="caution">
    <text evidence="9">The sequence shown here is derived from an EMBL/GenBank/DDBJ whole genome shotgun (WGS) entry which is preliminary data.</text>
</comment>
<dbReference type="Pfam" id="PF02746">
    <property type="entry name" value="MR_MLE_N"/>
    <property type="match status" value="1"/>
</dbReference>
<dbReference type="Gene3D" id="3.30.390.10">
    <property type="entry name" value="Enolase-like, N-terminal domain"/>
    <property type="match status" value="1"/>
</dbReference>
<dbReference type="Gene3D" id="3.20.20.120">
    <property type="entry name" value="Enolase-like C-terminal domain"/>
    <property type="match status" value="1"/>
</dbReference>
<dbReference type="SFLD" id="SFLDS00001">
    <property type="entry name" value="Enolase"/>
    <property type="match status" value="1"/>
</dbReference>
<evidence type="ECO:0000313" key="9">
    <source>
        <dbReference type="EMBL" id="MFC4561128.1"/>
    </source>
</evidence>
<feature type="region of interest" description="Disordered" evidence="7">
    <location>
        <begin position="428"/>
        <end position="449"/>
    </location>
</feature>
<evidence type="ECO:0000256" key="2">
    <source>
        <dbReference type="ARBA" id="ARBA00001946"/>
    </source>
</evidence>
<name>A0ABV9DSV7_9ACTN</name>
<dbReference type="EMBL" id="JBHSFQ010000003">
    <property type="protein sequence ID" value="MFC4561128.1"/>
    <property type="molecule type" value="Genomic_DNA"/>
</dbReference>
<evidence type="ECO:0000256" key="4">
    <source>
        <dbReference type="ARBA" id="ARBA00022723"/>
    </source>
</evidence>
<reference evidence="10" key="1">
    <citation type="journal article" date="2019" name="Int. J. Syst. Evol. Microbiol.">
        <title>The Global Catalogue of Microorganisms (GCM) 10K type strain sequencing project: providing services to taxonomists for standard genome sequencing and annotation.</title>
        <authorList>
            <consortium name="The Broad Institute Genomics Platform"/>
            <consortium name="The Broad Institute Genome Sequencing Center for Infectious Disease"/>
            <person name="Wu L."/>
            <person name="Ma J."/>
        </authorList>
    </citation>
    <scope>NUCLEOTIDE SEQUENCE [LARGE SCALE GENOMIC DNA]</scope>
    <source>
        <strain evidence="10">XZYJ18</strain>
    </source>
</reference>
<dbReference type="InterPro" id="IPR018110">
    <property type="entry name" value="Mandel_Rmase/mucon_lact_enz_CS"/>
</dbReference>
<dbReference type="CDD" id="cd03324">
    <property type="entry name" value="rTSbeta_L-fuconate_dehydratase"/>
    <property type="match status" value="1"/>
</dbReference>
<evidence type="ECO:0000259" key="8">
    <source>
        <dbReference type="SMART" id="SM00922"/>
    </source>
</evidence>
<dbReference type="PROSITE" id="PS00909">
    <property type="entry name" value="MR_MLE_2"/>
    <property type="match status" value="1"/>
</dbReference>
<dbReference type="InterPro" id="IPR034610">
    <property type="entry name" value="L-fuconate_dehydratase"/>
</dbReference>
<evidence type="ECO:0000256" key="3">
    <source>
        <dbReference type="ARBA" id="ARBA00013142"/>
    </source>
</evidence>
<sequence>MARITSFTTSDVRFPTSRTLDGSDAMNPDPDYSAAYVVIGTDAGDGHCGHGFAFTIGRGNDVQVAAIDVLAPYLLGRDLDPVLDDMGATWRSLVHDSQLRWLGPEKGVMHMAVSAVVNALWDLKAKRAGLPLWRLLAGMSPEELVALVDFRYLTDALTPGEALELLRRAEPGRARRIDRLLAEGYPAYTTTPGWLGYSDDKLVRLARAAVADGFTQIKLKVGADLADDVRRMRLVREAVGPEVRVAVDANQRWDVGTAVEWINALAPFDPWWIEEPTSPDDVLGHAAIRRSVAPVKVATGEHVQNRVVFKQLLQAEAIDVLQIDAARVAGVNENIAILLLAAKFGVPVCPHAGGVGLCELVRHLSMFDYAAVSADIGDRVIEYVDHLHDRFLDPATVRGGAYTAPRLPGFSAQMTDSTLREFAYPHGPAWAPVPGGPTPSTTATAKEHP</sequence>
<accession>A0ABV9DSV7</accession>
<feature type="compositionally biased region" description="Low complexity" evidence="7">
    <location>
        <begin position="438"/>
        <end position="449"/>
    </location>
</feature>
<dbReference type="SMART" id="SM00922">
    <property type="entry name" value="MR_MLE"/>
    <property type="match status" value="1"/>
</dbReference>
<keyword evidence="6" id="KW-0456">Lyase</keyword>
<evidence type="ECO:0000256" key="1">
    <source>
        <dbReference type="ARBA" id="ARBA00001737"/>
    </source>
</evidence>
<dbReference type="EC" id="4.2.1.68" evidence="3"/>
<comment type="cofactor">
    <cofactor evidence="2">
        <name>Mg(2+)</name>
        <dbReference type="ChEBI" id="CHEBI:18420"/>
    </cofactor>
</comment>
<comment type="catalytic activity">
    <reaction evidence="1">
        <text>L-fuconate = 2-dehydro-3-deoxy-L-fuconate + H2O</text>
        <dbReference type="Rhea" id="RHEA:22772"/>
        <dbReference type="ChEBI" id="CHEBI:15377"/>
        <dbReference type="ChEBI" id="CHEBI:21291"/>
        <dbReference type="ChEBI" id="CHEBI:37448"/>
        <dbReference type="EC" id="4.2.1.68"/>
    </reaction>
</comment>
<keyword evidence="4" id="KW-0479">Metal-binding</keyword>
<dbReference type="SUPFAM" id="SSF54826">
    <property type="entry name" value="Enolase N-terminal domain-like"/>
    <property type="match status" value="1"/>
</dbReference>
<dbReference type="InterPro" id="IPR029017">
    <property type="entry name" value="Enolase-like_N"/>
</dbReference>
<dbReference type="PANTHER" id="PTHR13794:SF58">
    <property type="entry name" value="MITOCHONDRIAL ENOLASE SUPERFAMILY MEMBER 1"/>
    <property type="match status" value="1"/>
</dbReference>
<feature type="domain" description="Mandelate racemase/muconate lactonizing enzyme C-terminal" evidence="8">
    <location>
        <begin position="199"/>
        <end position="295"/>
    </location>
</feature>
<dbReference type="InterPro" id="IPR029065">
    <property type="entry name" value="Enolase_C-like"/>
</dbReference>
<dbReference type="Proteomes" id="UP001595923">
    <property type="component" value="Unassembled WGS sequence"/>
</dbReference>
<dbReference type="Pfam" id="PF13378">
    <property type="entry name" value="MR_MLE_C"/>
    <property type="match status" value="1"/>
</dbReference>
<keyword evidence="5" id="KW-0460">Magnesium</keyword>
<dbReference type="SUPFAM" id="SSF51604">
    <property type="entry name" value="Enolase C-terminal domain-like"/>
    <property type="match status" value="1"/>
</dbReference>
<gene>
    <name evidence="9" type="ORF">ACFO4E_04575</name>
</gene>
<dbReference type="SFLD" id="SFLDG00179">
    <property type="entry name" value="mandelate_racemase"/>
    <property type="match status" value="1"/>
</dbReference>
<dbReference type="InterPro" id="IPR013341">
    <property type="entry name" value="Mandelate_racemase_N_dom"/>
</dbReference>
<dbReference type="SFLD" id="SFLDF00111">
    <property type="entry name" value="L-fuconate_dehydratase"/>
    <property type="match status" value="1"/>
</dbReference>
<proteinExistence type="predicted"/>
<evidence type="ECO:0000256" key="6">
    <source>
        <dbReference type="ARBA" id="ARBA00023239"/>
    </source>
</evidence>
<organism evidence="9 10">
    <name type="scientific">Nocardiopsis mangrovi</name>
    <dbReference type="NCBI Taxonomy" id="1179818"/>
    <lineage>
        <taxon>Bacteria</taxon>
        <taxon>Bacillati</taxon>
        <taxon>Actinomycetota</taxon>
        <taxon>Actinomycetes</taxon>
        <taxon>Streptosporangiales</taxon>
        <taxon>Nocardiopsidaceae</taxon>
        <taxon>Nocardiopsis</taxon>
    </lineage>
</organism>
<evidence type="ECO:0000256" key="7">
    <source>
        <dbReference type="SAM" id="MobiDB-lite"/>
    </source>
</evidence>
<evidence type="ECO:0000313" key="10">
    <source>
        <dbReference type="Proteomes" id="UP001595923"/>
    </source>
</evidence>
<keyword evidence="10" id="KW-1185">Reference proteome</keyword>
<dbReference type="RefSeq" id="WP_378571958.1">
    <property type="nucleotide sequence ID" value="NZ_JBHSFQ010000003.1"/>
</dbReference>
<dbReference type="PANTHER" id="PTHR13794">
    <property type="entry name" value="ENOLASE SUPERFAMILY, MANDELATE RACEMASE"/>
    <property type="match status" value="1"/>
</dbReference>
<evidence type="ECO:0000256" key="5">
    <source>
        <dbReference type="ARBA" id="ARBA00022842"/>
    </source>
</evidence>
<dbReference type="InterPro" id="IPR013342">
    <property type="entry name" value="Mandelate_racemase_C"/>
</dbReference>